<dbReference type="HAMAP" id="MF_00073">
    <property type="entry name" value="NusB"/>
    <property type="match status" value="1"/>
</dbReference>
<dbReference type="EMBL" id="CP096649">
    <property type="protein sequence ID" value="UQK59771.1"/>
    <property type="molecule type" value="Genomic_DNA"/>
</dbReference>
<keyword evidence="3 6" id="KW-0694">RNA-binding</keyword>
<proteinExistence type="inferred from homology"/>
<dbReference type="RefSeq" id="WP_249243124.1">
    <property type="nucleotide sequence ID" value="NZ_CP096649.1"/>
</dbReference>
<dbReference type="Gene3D" id="1.10.940.10">
    <property type="entry name" value="NusB-like"/>
    <property type="match status" value="1"/>
</dbReference>
<organism evidence="8 9">
    <name type="scientific">Fenollaria massiliensis</name>
    <dbReference type="NCBI Taxonomy" id="938288"/>
    <lineage>
        <taxon>Bacteria</taxon>
        <taxon>Bacillati</taxon>
        <taxon>Bacillota</taxon>
        <taxon>Clostridia</taxon>
        <taxon>Eubacteriales</taxon>
        <taxon>Fenollaria</taxon>
    </lineage>
</organism>
<evidence type="ECO:0000256" key="3">
    <source>
        <dbReference type="ARBA" id="ARBA00022884"/>
    </source>
</evidence>
<dbReference type="NCBIfam" id="TIGR01951">
    <property type="entry name" value="nusB"/>
    <property type="match status" value="1"/>
</dbReference>
<dbReference type="KEGG" id="fms:M1R53_03765"/>
<dbReference type="InterPro" id="IPR011605">
    <property type="entry name" value="NusB_fam"/>
</dbReference>
<evidence type="ECO:0000256" key="1">
    <source>
        <dbReference type="ARBA" id="ARBA00005952"/>
    </source>
</evidence>
<evidence type="ECO:0000256" key="2">
    <source>
        <dbReference type="ARBA" id="ARBA00022814"/>
    </source>
</evidence>
<comment type="similarity">
    <text evidence="1 6">Belongs to the NusB family.</text>
</comment>
<dbReference type="InterPro" id="IPR035926">
    <property type="entry name" value="NusB-like_sf"/>
</dbReference>
<keyword evidence="5 6" id="KW-0804">Transcription</keyword>
<dbReference type="InterPro" id="IPR006027">
    <property type="entry name" value="NusB_RsmB_TIM44"/>
</dbReference>
<name>A0A9E7IXP0_9FIRM</name>
<evidence type="ECO:0000256" key="4">
    <source>
        <dbReference type="ARBA" id="ARBA00023015"/>
    </source>
</evidence>
<dbReference type="GO" id="GO:0031564">
    <property type="term" value="P:transcription antitermination"/>
    <property type="evidence" value="ECO:0007669"/>
    <property type="project" value="UniProtKB-KW"/>
</dbReference>
<dbReference type="Proteomes" id="UP000831151">
    <property type="component" value="Chromosome"/>
</dbReference>
<sequence length="135" mass="15965">MSYDKTRLNLMNSIYQLDLNKYSTVNDLDGFFETLEISDENKIKLAKRVENFIDNKEKIDTELKSVLKDAKLERLSYIDRSLLRLAIFEIIIEQDIAYQIIINDIVEIAKNFSDDNSYKFINAILGDYVRNYYNE</sequence>
<dbReference type="PANTHER" id="PTHR11078">
    <property type="entry name" value="N UTILIZATION SUBSTANCE PROTEIN B-RELATED"/>
    <property type="match status" value="1"/>
</dbReference>
<evidence type="ECO:0000313" key="9">
    <source>
        <dbReference type="Proteomes" id="UP000831151"/>
    </source>
</evidence>
<dbReference type="Pfam" id="PF01029">
    <property type="entry name" value="NusB"/>
    <property type="match status" value="1"/>
</dbReference>
<dbReference type="PANTHER" id="PTHR11078:SF3">
    <property type="entry name" value="ANTITERMINATION NUSB DOMAIN-CONTAINING PROTEIN"/>
    <property type="match status" value="1"/>
</dbReference>
<keyword evidence="9" id="KW-1185">Reference proteome</keyword>
<dbReference type="GO" id="GO:0003723">
    <property type="term" value="F:RNA binding"/>
    <property type="evidence" value="ECO:0007669"/>
    <property type="project" value="UniProtKB-UniRule"/>
</dbReference>
<keyword evidence="4 6" id="KW-0805">Transcription regulation</keyword>
<evidence type="ECO:0000313" key="8">
    <source>
        <dbReference type="EMBL" id="UQK59771.1"/>
    </source>
</evidence>
<reference evidence="8" key="1">
    <citation type="submission" date="2022-04" db="EMBL/GenBank/DDBJ databases">
        <title>Complete genome sequences of Ezakiella coagulans and Fenollaria massiliensis.</title>
        <authorList>
            <person name="France M.T."/>
            <person name="Clifford J."/>
            <person name="Narina S."/>
            <person name="Rutt L."/>
            <person name="Ravel J."/>
        </authorList>
    </citation>
    <scope>NUCLEOTIDE SEQUENCE</scope>
    <source>
        <strain evidence="8">C0061C2</strain>
    </source>
</reference>
<gene>
    <name evidence="6 8" type="primary">nusB</name>
    <name evidence="8" type="ORF">M1R53_03765</name>
</gene>
<keyword evidence="2 6" id="KW-0889">Transcription antitermination</keyword>
<evidence type="ECO:0000259" key="7">
    <source>
        <dbReference type="Pfam" id="PF01029"/>
    </source>
</evidence>
<dbReference type="AlphaFoldDB" id="A0A9E7IXP0"/>
<dbReference type="GO" id="GO:0006353">
    <property type="term" value="P:DNA-templated transcription termination"/>
    <property type="evidence" value="ECO:0007669"/>
    <property type="project" value="UniProtKB-UniRule"/>
</dbReference>
<evidence type="ECO:0000256" key="5">
    <source>
        <dbReference type="ARBA" id="ARBA00023163"/>
    </source>
</evidence>
<comment type="function">
    <text evidence="6">Involved in transcription antitermination. Required for transcription of ribosomal RNA (rRNA) genes. Binds specifically to the boxA antiterminator sequence of the ribosomal RNA (rrn) operons.</text>
</comment>
<dbReference type="SUPFAM" id="SSF48013">
    <property type="entry name" value="NusB-like"/>
    <property type="match status" value="1"/>
</dbReference>
<dbReference type="GO" id="GO:0005829">
    <property type="term" value="C:cytosol"/>
    <property type="evidence" value="ECO:0007669"/>
    <property type="project" value="TreeGrafter"/>
</dbReference>
<feature type="domain" description="NusB/RsmB/TIM44" evidence="7">
    <location>
        <begin position="5"/>
        <end position="129"/>
    </location>
</feature>
<accession>A0A9E7IXP0</accession>
<protein>
    <recommendedName>
        <fullName evidence="6">Transcription antitermination protein NusB</fullName>
    </recommendedName>
    <alternativeName>
        <fullName evidence="6">Antitermination factor NusB</fullName>
    </alternativeName>
</protein>
<evidence type="ECO:0000256" key="6">
    <source>
        <dbReference type="HAMAP-Rule" id="MF_00073"/>
    </source>
</evidence>